<evidence type="ECO:0000313" key="3">
    <source>
        <dbReference type="Proteomes" id="UP000198889"/>
    </source>
</evidence>
<dbReference type="Pfam" id="PF00226">
    <property type="entry name" value="DnaJ"/>
    <property type="match status" value="1"/>
</dbReference>
<reference evidence="3" key="1">
    <citation type="submission" date="2016-10" db="EMBL/GenBank/DDBJ databases">
        <authorList>
            <person name="Varghese N."/>
            <person name="Submissions S."/>
        </authorList>
    </citation>
    <scope>NUCLEOTIDE SEQUENCE [LARGE SCALE GENOMIC DNA]</scope>
    <source>
        <strain evidence="3">CGMCC 1.1761</strain>
    </source>
</reference>
<dbReference type="AlphaFoldDB" id="A0A1G4U0Q8"/>
<organism evidence="2 3">
    <name type="scientific">Ancylobacter rudongensis</name>
    <dbReference type="NCBI Taxonomy" id="177413"/>
    <lineage>
        <taxon>Bacteria</taxon>
        <taxon>Pseudomonadati</taxon>
        <taxon>Pseudomonadota</taxon>
        <taxon>Alphaproteobacteria</taxon>
        <taxon>Hyphomicrobiales</taxon>
        <taxon>Xanthobacteraceae</taxon>
        <taxon>Ancylobacter</taxon>
    </lineage>
</organism>
<sequence length="206" mass="23272">MKLDSPLFDRIRVKPDRDRRLKAEGPACEWEGCCNPATHRAPKGRQMEGQFWRFCFEHARAYNQSYNYFNGMADDAVAAYQKDAATGHRPTWKMGSKGGAARAAEHAKRHATENIADPFGMFGEVGGRARPEPEAPRESRMIRNAERRAFESLGVEISATPEEIKARFKVLVKKYHPDANGGDISTEDRLRDVIQSYNHLKNAGFC</sequence>
<feature type="domain" description="J" evidence="1">
    <location>
        <begin position="148"/>
        <end position="205"/>
    </location>
</feature>
<dbReference type="CDD" id="cd06257">
    <property type="entry name" value="DnaJ"/>
    <property type="match status" value="1"/>
</dbReference>
<dbReference type="Gene3D" id="1.10.287.110">
    <property type="entry name" value="DnaJ domain"/>
    <property type="match status" value="1"/>
</dbReference>
<dbReference type="RefSeq" id="WP_018387457.1">
    <property type="nucleotide sequence ID" value="NZ_FMTP01000005.1"/>
</dbReference>
<dbReference type="InterPro" id="IPR001623">
    <property type="entry name" value="DnaJ_domain"/>
</dbReference>
<dbReference type="SMART" id="SM00271">
    <property type="entry name" value="DnaJ"/>
    <property type="match status" value="1"/>
</dbReference>
<dbReference type="EMBL" id="FMTP01000005">
    <property type="protein sequence ID" value="SCW87204.1"/>
    <property type="molecule type" value="Genomic_DNA"/>
</dbReference>
<gene>
    <name evidence="2" type="ORF">SAMN05660859_3365</name>
</gene>
<proteinExistence type="predicted"/>
<protein>
    <submittedName>
        <fullName evidence="2">DnaJ domain-containing protein</fullName>
    </submittedName>
</protein>
<dbReference type="InterPro" id="IPR036869">
    <property type="entry name" value="J_dom_sf"/>
</dbReference>
<dbReference type="STRING" id="177413.SAMN05660859_3365"/>
<dbReference type="PROSITE" id="PS50076">
    <property type="entry name" value="DNAJ_2"/>
    <property type="match status" value="1"/>
</dbReference>
<evidence type="ECO:0000313" key="2">
    <source>
        <dbReference type="EMBL" id="SCW87204.1"/>
    </source>
</evidence>
<dbReference type="SUPFAM" id="SSF46565">
    <property type="entry name" value="Chaperone J-domain"/>
    <property type="match status" value="1"/>
</dbReference>
<evidence type="ECO:0000259" key="1">
    <source>
        <dbReference type="PROSITE" id="PS50076"/>
    </source>
</evidence>
<accession>A0A1G4U0Q8</accession>
<keyword evidence="3" id="KW-1185">Reference proteome</keyword>
<dbReference type="PRINTS" id="PR00625">
    <property type="entry name" value="JDOMAIN"/>
</dbReference>
<dbReference type="Proteomes" id="UP000198889">
    <property type="component" value="Unassembled WGS sequence"/>
</dbReference>
<name>A0A1G4U0Q8_9HYPH</name>